<dbReference type="FunFam" id="4.10.365.10:FF:000002">
    <property type="entry name" value="cyclin-dependent kinase inhibitor 1C"/>
    <property type="match status" value="1"/>
</dbReference>
<dbReference type="AlphaFoldDB" id="A0A8M1GIQ7"/>
<reference evidence="16" key="1">
    <citation type="submission" date="2025-08" db="UniProtKB">
        <authorList>
            <consortium name="RefSeq"/>
        </authorList>
    </citation>
    <scope>IDENTIFICATION</scope>
    <source>
        <tissue evidence="16">Whole blood</tissue>
    </source>
</reference>
<keyword evidence="13" id="KW-0732">Signal</keyword>
<evidence type="ECO:0000256" key="11">
    <source>
        <dbReference type="ARBA" id="ARBA00078591"/>
    </source>
</evidence>
<evidence type="ECO:0000256" key="1">
    <source>
        <dbReference type="ARBA" id="ARBA00004123"/>
    </source>
</evidence>
<name>A0A8M1GIQ7_URSMA</name>
<organism evidence="15 16">
    <name type="scientific">Ursus maritimus</name>
    <name type="common">Polar bear</name>
    <name type="synonym">Thalarctos maritimus</name>
    <dbReference type="NCBI Taxonomy" id="29073"/>
    <lineage>
        <taxon>Eukaryota</taxon>
        <taxon>Metazoa</taxon>
        <taxon>Chordata</taxon>
        <taxon>Craniata</taxon>
        <taxon>Vertebrata</taxon>
        <taxon>Euteleostomi</taxon>
        <taxon>Mammalia</taxon>
        <taxon>Eutheria</taxon>
        <taxon>Laurasiatheria</taxon>
        <taxon>Carnivora</taxon>
        <taxon>Caniformia</taxon>
        <taxon>Ursidae</taxon>
        <taxon>Ursus</taxon>
    </lineage>
</organism>
<dbReference type="PROSITE" id="PS51257">
    <property type="entry name" value="PROKAR_LIPOPROTEIN"/>
    <property type="match status" value="1"/>
</dbReference>
<comment type="subcellular location">
    <subcellularLocation>
        <location evidence="1">Nucleus</location>
    </subcellularLocation>
</comment>
<keyword evidence="3" id="KW-0488">Methylation</keyword>
<protein>
    <recommendedName>
        <fullName evidence="9">Cyclin-dependent kinase inhibitor 1C</fullName>
    </recommendedName>
    <alternativeName>
        <fullName evidence="10">Cyclin-dependent kinase inhibitor p57</fullName>
    </alternativeName>
    <alternativeName>
        <fullName evidence="11">p57Kip2</fullName>
    </alternativeName>
</protein>
<dbReference type="PANTHER" id="PTHR10265">
    <property type="entry name" value="CYCLIN-DEPENDENT KINASE INHIBITOR 1"/>
    <property type="match status" value="1"/>
</dbReference>
<feature type="region of interest" description="Disordered" evidence="12">
    <location>
        <begin position="279"/>
        <end position="315"/>
    </location>
</feature>
<evidence type="ECO:0000256" key="12">
    <source>
        <dbReference type="SAM" id="MobiDB-lite"/>
    </source>
</evidence>
<evidence type="ECO:0000256" key="10">
    <source>
        <dbReference type="ARBA" id="ARBA00076482"/>
    </source>
</evidence>
<comment type="subunit">
    <text evidence="8">Interacts with PCNA.</text>
</comment>
<feature type="chain" id="PRO_5035420697" description="Cyclin-dependent kinase inhibitor 1C" evidence="13">
    <location>
        <begin position="37"/>
        <end position="315"/>
    </location>
</feature>
<feature type="compositionally biased region" description="Low complexity" evidence="12">
    <location>
        <begin position="291"/>
        <end position="306"/>
    </location>
</feature>
<dbReference type="OrthoDB" id="9751270at2759"/>
<dbReference type="InterPro" id="IPR044898">
    <property type="entry name" value="CDI_dom_sf"/>
</dbReference>
<dbReference type="InterPro" id="IPR003175">
    <property type="entry name" value="CDI_dom"/>
</dbReference>
<accession>A0A8M1GIQ7</accession>
<keyword evidence="4 16" id="KW-0649">Protein kinase inhibitor</keyword>
<evidence type="ECO:0000256" key="8">
    <source>
        <dbReference type="ARBA" id="ARBA00062980"/>
    </source>
</evidence>
<dbReference type="GO" id="GO:0045892">
    <property type="term" value="P:negative regulation of DNA-templated transcription"/>
    <property type="evidence" value="ECO:0007669"/>
    <property type="project" value="UniProtKB-ARBA"/>
</dbReference>
<evidence type="ECO:0000256" key="2">
    <source>
        <dbReference type="ARBA" id="ARBA00006726"/>
    </source>
</evidence>
<evidence type="ECO:0000256" key="5">
    <source>
        <dbReference type="ARBA" id="ARBA00023242"/>
    </source>
</evidence>
<dbReference type="Gene3D" id="4.10.365.10">
    <property type="entry name" value="p27"/>
    <property type="match status" value="1"/>
</dbReference>
<dbReference type="Proteomes" id="UP000261680">
    <property type="component" value="Unplaced"/>
</dbReference>
<evidence type="ECO:0000256" key="4">
    <source>
        <dbReference type="ARBA" id="ARBA00023013"/>
    </source>
</evidence>
<feature type="signal peptide" evidence="13">
    <location>
        <begin position="1"/>
        <end position="36"/>
    </location>
</feature>
<gene>
    <name evidence="16" type="primary">LOC121104811</name>
</gene>
<comment type="similarity">
    <text evidence="2">Belongs to the CDI family.</text>
</comment>
<evidence type="ECO:0000313" key="15">
    <source>
        <dbReference type="Proteomes" id="UP000261680"/>
    </source>
</evidence>
<feature type="region of interest" description="Disordered" evidence="12">
    <location>
        <begin position="147"/>
        <end position="239"/>
    </location>
</feature>
<evidence type="ECO:0000256" key="3">
    <source>
        <dbReference type="ARBA" id="ARBA00022481"/>
    </source>
</evidence>
<evidence type="ECO:0000259" key="14">
    <source>
        <dbReference type="Pfam" id="PF02234"/>
    </source>
</evidence>
<dbReference type="Pfam" id="PF02234">
    <property type="entry name" value="CDI"/>
    <property type="match status" value="1"/>
</dbReference>
<evidence type="ECO:0000256" key="9">
    <source>
        <dbReference type="ARBA" id="ARBA00067667"/>
    </source>
</evidence>
<sequence>MRTPTARGLTCARPPPFSSLFLLLLFLSCPLPRPRPALPRARFDVCLRSALAMERLVARRTFPLFARTSACRSLFGPVDHEELSRELQIRLAELSAEDQRRWDYNFQQDVPLRGPGRLQWTEVDSDSVPAFYRETVQVGRCRLLLAPRPRPEGAGDSPPPAPLAEEPLDGLGEAPAPPSGGPVVAPAPAQAAAPQESDEQEAVPPPRSQEPLAEPLHSGISGRPAPGTAAATGGAAAAPNAAAATAAGGAVATTAAAGGAAIKKLPGPLISDFFAKRKRPAPEAKASNEVPAGCAAPGAAPAVGSAEQTPRKRLR</sequence>
<dbReference type="RefSeq" id="XP_040495563.1">
    <property type="nucleotide sequence ID" value="XM_040639629.1"/>
</dbReference>
<evidence type="ECO:0000256" key="7">
    <source>
        <dbReference type="ARBA" id="ARBA00054284"/>
    </source>
</evidence>
<keyword evidence="6" id="KW-0131">Cell cycle</keyword>
<dbReference type="GO" id="GO:0045930">
    <property type="term" value="P:negative regulation of mitotic cell cycle"/>
    <property type="evidence" value="ECO:0007669"/>
    <property type="project" value="TreeGrafter"/>
</dbReference>
<feature type="domain" description="Cyclin-dependent kinase inhibitor" evidence="14">
    <location>
        <begin position="73"/>
        <end position="123"/>
    </location>
</feature>
<dbReference type="GO" id="GO:0005634">
    <property type="term" value="C:nucleus"/>
    <property type="evidence" value="ECO:0007669"/>
    <property type="project" value="UniProtKB-SubCell"/>
</dbReference>
<dbReference type="GO" id="GO:0004861">
    <property type="term" value="F:cyclin-dependent protein serine/threonine kinase inhibitor activity"/>
    <property type="evidence" value="ECO:0007669"/>
    <property type="project" value="InterPro"/>
</dbReference>
<keyword evidence="5" id="KW-0539">Nucleus</keyword>
<evidence type="ECO:0000313" key="16">
    <source>
        <dbReference type="RefSeq" id="XP_040495563.1"/>
    </source>
</evidence>
<evidence type="ECO:0000256" key="6">
    <source>
        <dbReference type="ARBA" id="ARBA00023306"/>
    </source>
</evidence>
<keyword evidence="15" id="KW-1185">Reference proteome</keyword>
<feature type="compositionally biased region" description="Low complexity" evidence="12">
    <location>
        <begin position="224"/>
        <end position="239"/>
    </location>
</feature>
<dbReference type="KEGG" id="umr:121104811"/>
<feature type="compositionally biased region" description="Low complexity" evidence="12">
    <location>
        <begin position="181"/>
        <end position="195"/>
    </location>
</feature>
<proteinExistence type="inferred from homology"/>
<dbReference type="GeneID" id="121104811"/>
<dbReference type="PANTHER" id="PTHR10265:SF44">
    <property type="entry name" value="CYCLIN-DEPENDENT KINASE INHIBITOR 1C"/>
    <property type="match status" value="1"/>
</dbReference>
<comment type="function">
    <text evidence="7">Potent tight-binding inhibitor of several G1 cyclin/CDK complexes (cyclin E-CDK2, cyclin D2-CDK4, and cyclin A-CDK2) and, to lesser extent, of the mitotic cyclin B-CDC2. Negative regulator of cell proliferation. May play a role in maintenance of the non-proliferative state throughout life.</text>
</comment>
<evidence type="ECO:0000256" key="13">
    <source>
        <dbReference type="SAM" id="SignalP"/>
    </source>
</evidence>